<dbReference type="InterPro" id="IPR011629">
    <property type="entry name" value="CobW-like_C"/>
</dbReference>
<evidence type="ECO:0000313" key="3">
    <source>
        <dbReference type="EMBL" id="CUU55909.1"/>
    </source>
</evidence>
<dbReference type="Pfam" id="PF02492">
    <property type="entry name" value="cobW"/>
    <property type="match status" value="1"/>
</dbReference>
<dbReference type="GO" id="GO:0005737">
    <property type="term" value="C:cytoplasm"/>
    <property type="evidence" value="ECO:0007669"/>
    <property type="project" value="TreeGrafter"/>
</dbReference>
<keyword evidence="4" id="KW-1185">Reference proteome</keyword>
<dbReference type="SMART" id="SM00833">
    <property type="entry name" value="CobW_C"/>
    <property type="match status" value="1"/>
</dbReference>
<dbReference type="InterPro" id="IPR051316">
    <property type="entry name" value="Zinc-reg_GTPase_activator"/>
</dbReference>
<dbReference type="SUPFAM" id="SSF52540">
    <property type="entry name" value="P-loop containing nucleoside triphosphate hydrolases"/>
    <property type="match status" value="1"/>
</dbReference>
<feature type="compositionally biased region" description="Pro residues" evidence="1">
    <location>
        <begin position="302"/>
        <end position="328"/>
    </location>
</feature>
<reference evidence="4" key="1">
    <citation type="submission" date="2015-11" db="EMBL/GenBank/DDBJ databases">
        <authorList>
            <person name="Varghese N."/>
        </authorList>
    </citation>
    <scope>NUCLEOTIDE SEQUENCE [LARGE SCALE GENOMIC DNA]</scope>
    <source>
        <strain evidence="4">DSM 45899</strain>
    </source>
</reference>
<sequence length="389" mass="40315">MAVRVPVIALTGYLGAGKTTVLNHLLRAPGARLGVVVNDFGAINVDAALVSGQVDEPASIAGGCLCCLPDTDGLDVALAKLSQPKLRLDAVIVEASGVADPPALARLIRFSGVPRVRPGGLVDVVDAAAYFDTVDPGTGLPPARFASATLVVINKTDRLPPEHRVDILGRIADRVRESNPQVHIVETTRGRLDPALVLDTANPHDPIDELPLAAAAREAGEAGDGEGHDHDHDGEAHPRADAVTVLATGPVDPGRLVDLIERPPPGVYRLKGTVTVDTGRGLRPHVVNLVGGQIHIAARPSTPKPSTPRPSIPRPSIPRPTSPSPSPGLGPGAARPGFAGDGGDGLVAIGLRLDLAGVQARLEAAVAPCTVRPTADDVRRLARYRRLSV</sequence>
<evidence type="ECO:0000259" key="2">
    <source>
        <dbReference type="SMART" id="SM00833"/>
    </source>
</evidence>
<proteinExistence type="predicted"/>
<dbReference type="AlphaFoldDB" id="A0A0S4QJV4"/>
<protein>
    <submittedName>
        <fullName evidence="3">GTPase, G3E family</fullName>
    </submittedName>
</protein>
<gene>
    <name evidence="3" type="ORF">Ga0074812_106164</name>
</gene>
<dbReference type="EMBL" id="FAOZ01000006">
    <property type="protein sequence ID" value="CUU55909.1"/>
    <property type="molecule type" value="Genomic_DNA"/>
</dbReference>
<dbReference type="InterPro" id="IPR027417">
    <property type="entry name" value="P-loop_NTPase"/>
</dbReference>
<evidence type="ECO:0000256" key="1">
    <source>
        <dbReference type="SAM" id="MobiDB-lite"/>
    </source>
</evidence>
<dbReference type="Proteomes" id="UP000198802">
    <property type="component" value="Unassembled WGS sequence"/>
</dbReference>
<dbReference type="SUPFAM" id="SSF90002">
    <property type="entry name" value="Hypothetical protein YjiA, C-terminal domain"/>
    <property type="match status" value="1"/>
</dbReference>
<dbReference type="PANTHER" id="PTHR13748">
    <property type="entry name" value="COBW-RELATED"/>
    <property type="match status" value="1"/>
</dbReference>
<feature type="region of interest" description="Disordered" evidence="1">
    <location>
        <begin position="294"/>
        <end position="338"/>
    </location>
</feature>
<feature type="region of interest" description="Disordered" evidence="1">
    <location>
        <begin position="217"/>
        <end position="236"/>
    </location>
</feature>
<dbReference type="Pfam" id="PF07683">
    <property type="entry name" value="CobW_C"/>
    <property type="match status" value="1"/>
</dbReference>
<evidence type="ECO:0000313" key="4">
    <source>
        <dbReference type="Proteomes" id="UP000198802"/>
    </source>
</evidence>
<dbReference type="Gene3D" id="3.40.50.300">
    <property type="entry name" value="P-loop containing nucleotide triphosphate hydrolases"/>
    <property type="match status" value="1"/>
</dbReference>
<feature type="domain" description="CobW C-terminal" evidence="2">
    <location>
        <begin position="240"/>
        <end position="366"/>
    </location>
</feature>
<dbReference type="CDD" id="cd03112">
    <property type="entry name" value="CobW-like"/>
    <property type="match status" value="1"/>
</dbReference>
<organism evidence="3 4">
    <name type="scientific">Parafrankia irregularis</name>
    <dbReference type="NCBI Taxonomy" id="795642"/>
    <lineage>
        <taxon>Bacteria</taxon>
        <taxon>Bacillati</taxon>
        <taxon>Actinomycetota</taxon>
        <taxon>Actinomycetes</taxon>
        <taxon>Frankiales</taxon>
        <taxon>Frankiaceae</taxon>
        <taxon>Parafrankia</taxon>
    </lineage>
</organism>
<accession>A0A0S4QJV4</accession>
<dbReference type="InterPro" id="IPR003495">
    <property type="entry name" value="CobW/HypB/UreG_nucleotide-bd"/>
</dbReference>
<dbReference type="RefSeq" id="WP_091275147.1">
    <property type="nucleotide sequence ID" value="NZ_FAOZ01000006.1"/>
</dbReference>
<feature type="compositionally biased region" description="Basic and acidic residues" evidence="1">
    <location>
        <begin position="225"/>
        <end position="236"/>
    </location>
</feature>
<name>A0A0S4QJV4_9ACTN</name>
<dbReference type="PANTHER" id="PTHR13748:SF62">
    <property type="entry name" value="COBW DOMAIN-CONTAINING PROTEIN"/>
    <property type="match status" value="1"/>
</dbReference>